<sequence>MMTDLRNRTVIRYLGGESGHRSFFGGTHSRARIIFLAGSLVFGMVFTPLIGWPALAAAAVSCGVTFLVTAKTHRGSIVDRRRKRARWKKRTRAGTTRFVPYEVGAWDQLQQALTDARTTKDMVARETAVEAAKAVVAMRANPDGSDGLGWLQYGRGEPGIAWHAPVGEQSYLSVTFTVSGQLRGIESASVMARAAHGWGAFLAARAVPSVLVQDVQITTRVLPADTALQEFWVLNNLDPAAPVDAVASYEEVLRLTGNDAMVQRHFVTVNWPLTPVFFDAARKYGDGRDGWRALMRQEIASTKRGLTESKIGRVEVLTARQVAAVLRHQQNPSRPIDFVANVHPNRVGEPAEEEFSAHIVDSIDPLTGLPVRWWHRTAAIRAEALATAARTQLWVLDLLIGKDIQFIRSVSFHLHLVPASEAKVAARQDLVRDTAEALSRREAGQLDTDDTDVHMTAARRRRQDLVSGSQHHGAVWIGFVTISVRSREELARASRQLEETCSTGLGIESLDWLDSYQAAASGTTWPIGRGLVASAPSFSARVYSRLAGKSDKEALT</sequence>
<reference evidence="2 3" key="1">
    <citation type="submission" date="2019-03" db="EMBL/GenBank/DDBJ databases">
        <title>Genomics of glacier-inhabiting Cryobacterium strains.</title>
        <authorList>
            <person name="Liu Q."/>
            <person name="Xin Y.-H."/>
        </authorList>
    </citation>
    <scope>NUCLEOTIDE SEQUENCE [LARGE SCALE GENOMIC DNA]</scope>
    <source>
        <strain evidence="2 3">Sr36</strain>
    </source>
</reference>
<comment type="caution">
    <text evidence="2">The sequence shown here is derived from an EMBL/GenBank/DDBJ whole genome shotgun (WGS) entry which is preliminary data.</text>
</comment>
<keyword evidence="1" id="KW-0812">Transmembrane</keyword>
<proteinExistence type="predicted"/>
<evidence type="ECO:0008006" key="4">
    <source>
        <dbReference type="Google" id="ProtNLM"/>
    </source>
</evidence>
<dbReference type="AlphaFoldDB" id="A0A4R9AMR8"/>
<keyword evidence="1" id="KW-1133">Transmembrane helix</keyword>
<dbReference type="RefSeq" id="WP_134555443.1">
    <property type="nucleotide sequence ID" value="NZ_SOHK01000012.1"/>
</dbReference>
<dbReference type="OrthoDB" id="4434319at2"/>
<accession>A0A4R9AMR8</accession>
<feature type="transmembrane region" description="Helical" evidence="1">
    <location>
        <begin position="31"/>
        <end position="50"/>
    </location>
</feature>
<keyword evidence="1" id="KW-0472">Membrane</keyword>
<evidence type="ECO:0000256" key="1">
    <source>
        <dbReference type="SAM" id="Phobius"/>
    </source>
</evidence>
<name>A0A4R9AMR8_9MICO</name>
<protein>
    <recommendedName>
        <fullName evidence="4">PrgI family protein</fullName>
    </recommendedName>
</protein>
<evidence type="ECO:0000313" key="2">
    <source>
        <dbReference type="EMBL" id="TFD66284.1"/>
    </source>
</evidence>
<evidence type="ECO:0000313" key="3">
    <source>
        <dbReference type="Proteomes" id="UP000298154"/>
    </source>
</evidence>
<gene>
    <name evidence="2" type="ORF">E3T47_07155</name>
</gene>
<organism evidence="2 3">
    <name type="scientific">Cryobacterium ruanii</name>
    <dbReference type="NCBI Taxonomy" id="1259197"/>
    <lineage>
        <taxon>Bacteria</taxon>
        <taxon>Bacillati</taxon>
        <taxon>Actinomycetota</taxon>
        <taxon>Actinomycetes</taxon>
        <taxon>Micrococcales</taxon>
        <taxon>Microbacteriaceae</taxon>
        <taxon>Cryobacterium</taxon>
    </lineage>
</organism>
<dbReference type="EMBL" id="SOHK01000012">
    <property type="protein sequence ID" value="TFD66284.1"/>
    <property type="molecule type" value="Genomic_DNA"/>
</dbReference>
<dbReference type="Proteomes" id="UP000298154">
    <property type="component" value="Unassembled WGS sequence"/>
</dbReference>
<keyword evidence="3" id="KW-1185">Reference proteome</keyword>